<dbReference type="eggNOG" id="COG2271">
    <property type="taxonomic scope" value="Bacteria"/>
</dbReference>
<dbReference type="Pfam" id="PF07690">
    <property type="entry name" value="MFS_1"/>
    <property type="match status" value="1"/>
</dbReference>
<feature type="transmembrane region" description="Helical" evidence="7">
    <location>
        <begin position="138"/>
        <end position="158"/>
    </location>
</feature>
<feature type="transmembrane region" description="Helical" evidence="7">
    <location>
        <begin position="76"/>
        <end position="92"/>
    </location>
</feature>
<dbReference type="Proteomes" id="UP000051236">
    <property type="component" value="Unassembled WGS sequence"/>
</dbReference>
<dbReference type="InterPro" id="IPR011701">
    <property type="entry name" value="MFS"/>
</dbReference>
<dbReference type="PANTHER" id="PTHR23514">
    <property type="entry name" value="BYPASS OF STOP CODON PROTEIN 6"/>
    <property type="match status" value="1"/>
</dbReference>
<feature type="transmembrane region" description="Helical" evidence="7">
    <location>
        <begin position="53"/>
        <end position="70"/>
    </location>
</feature>
<dbReference type="AlphaFoldDB" id="A0A0R1XRG3"/>
<reference evidence="9 10" key="1">
    <citation type="journal article" date="2015" name="Genome Announc.">
        <title>Expanding the biotechnology potential of lactobacilli through comparative genomics of 213 strains and associated genera.</title>
        <authorList>
            <person name="Sun Z."/>
            <person name="Harris H.M."/>
            <person name="McCann A."/>
            <person name="Guo C."/>
            <person name="Argimon S."/>
            <person name="Zhang W."/>
            <person name="Yang X."/>
            <person name="Jeffery I.B."/>
            <person name="Cooney J.C."/>
            <person name="Kagawa T.F."/>
            <person name="Liu W."/>
            <person name="Song Y."/>
            <person name="Salvetti E."/>
            <person name="Wrobel A."/>
            <person name="Rasinkangas P."/>
            <person name="Parkhill J."/>
            <person name="Rea M.C."/>
            <person name="O'Sullivan O."/>
            <person name="Ritari J."/>
            <person name="Douillard F.P."/>
            <person name="Paul Ross R."/>
            <person name="Yang R."/>
            <person name="Briner A.E."/>
            <person name="Felis G.E."/>
            <person name="de Vos W.M."/>
            <person name="Barrangou R."/>
            <person name="Klaenhammer T.R."/>
            <person name="Caufield P.W."/>
            <person name="Cui Y."/>
            <person name="Zhang H."/>
            <person name="O'Toole P.W."/>
        </authorList>
    </citation>
    <scope>NUCLEOTIDE SEQUENCE [LARGE SCALE GENOMIC DNA]</scope>
    <source>
        <strain evidence="9 10">DSM 18527</strain>
    </source>
</reference>
<dbReference type="PANTHER" id="PTHR23514:SF3">
    <property type="entry name" value="BYPASS OF STOP CODON PROTEIN 6"/>
    <property type="match status" value="1"/>
</dbReference>
<protein>
    <submittedName>
        <fullName evidence="9">MFS family major facilitator transporter</fullName>
    </submittedName>
</protein>
<accession>A0A0R1XRG3</accession>
<proteinExistence type="inferred from homology"/>
<comment type="subcellular location">
    <subcellularLocation>
        <location evidence="1">Cell membrane</location>
        <topology evidence="1">Multi-pass membrane protein</topology>
    </subcellularLocation>
</comment>
<evidence type="ECO:0000256" key="1">
    <source>
        <dbReference type="ARBA" id="ARBA00004651"/>
    </source>
</evidence>
<feature type="transmembrane region" description="Helical" evidence="7">
    <location>
        <begin position="348"/>
        <end position="369"/>
    </location>
</feature>
<evidence type="ECO:0000313" key="10">
    <source>
        <dbReference type="Proteomes" id="UP000051236"/>
    </source>
</evidence>
<dbReference type="GO" id="GO:0005886">
    <property type="term" value="C:plasma membrane"/>
    <property type="evidence" value="ECO:0007669"/>
    <property type="project" value="UniProtKB-SubCell"/>
</dbReference>
<dbReference type="Gene3D" id="1.20.1250.20">
    <property type="entry name" value="MFS general substrate transporter like domains"/>
    <property type="match status" value="2"/>
</dbReference>
<evidence type="ECO:0000313" key="9">
    <source>
        <dbReference type="EMBL" id="KRM32840.1"/>
    </source>
</evidence>
<evidence type="ECO:0000256" key="7">
    <source>
        <dbReference type="SAM" id="Phobius"/>
    </source>
</evidence>
<dbReference type="InterPro" id="IPR051788">
    <property type="entry name" value="MFS_Transporter"/>
</dbReference>
<feature type="domain" description="Major facilitator superfamily (MFS) profile" evidence="8">
    <location>
        <begin position="1"/>
        <end position="372"/>
    </location>
</feature>
<evidence type="ECO:0000256" key="6">
    <source>
        <dbReference type="ARBA" id="ARBA00023136"/>
    </source>
</evidence>
<evidence type="ECO:0000256" key="3">
    <source>
        <dbReference type="ARBA" id="ARBA00022448"/>
    </source>
</evidence>
<name>A0A0R1XRG3_9LACO</name>
<keyword evidence="10" id="KW-1185">Reference proteome</keyword>
<comment type="caution">
    <text evidence="9">The sequence shown here is derived from an EMBL/GenBank/DDBJ whole genome shotgun (WGS) entry which is preliminary data.</text>
</comment>
<evidence type="ECO:0000256" key="5">
    <source>
        <dbReference type="ARBA" id="ARBA00022989"/>
    </source>
</evidence>
<feature type="transmembrane region" description="Helical" evidence="7">
    <location>
        <begin position="290"/>
        <end position="309"/>
    </location>
</feature>
<dbReference type="InterPro" id="IPR005829">
    <property type="entry name" value="Sugar_transporter_CS"/>
</dbReference>
<dbReference type="SUPFAM" id="SSF103473">
    <property type="entry name" value="MFS general substrate transporter"/>
    <property type="match status" value="1"/>
</dbReference>
<feature type="transmembrane region" description="Helical" evidence="7">
    <location>
        <begin position="321"/>
        <end position="342"/>
    </location>
</feature>
<evidence type="ECO:0000256" key="4">
    <source>
        <dbReference type="ARBA" id="ARBA00022692"/>
    </source>
</evidence>
<evidence type="ECO:0000256" key="2">
    <source>
        <dbReference type="ARBA" id="ARBA00008335"/>
    </source>
</evidence>
<comment type="similarity">
    <text evidence="2">Belongs to the major facilitator superfamily.</text>
</comment>
<dbReference type="PROSITE" id="PS50850">
    <property type="entry name" value="MFS"/>
    <property type="match status" value="1"/>
</dbReference>
<dbReference type="InterPro" id="IPR036259">
    <property type="entry name" value="MFS_trans_sf"/>
</dbReference>
<keyword evidence="6 7" id="KW-0472">Membrane</keyword>
<organism evidence="9 10">
    <name type="scientific">Agrilactobacillus composti DSM 18527 = JCM 14202</name>
    <dbReference type="NCBI Taxonomy" id="1423734"/>
    <lineage>
        <taxon>Bacteria</taxon>
        <taxon>Bacillati</taxon>
        <taxon>Bacillota</taxon>
        <taxon>Bacilli</taxon>
        <taxon>Lactobacillales</taxon>
        <taxon>Lactobacillaceae</taxon>
        <taxon>Agrilactobacillus</taxon>
    </lineage>
</organism>
<dbReference type="InterPro" id="IPR020846">
    <property type="entry name" value="MFS_dom"/>
</dbReference>
<dbReference type="PROSITE" id="PS00216">
    <property type="entry name" value="SUGAR_TRANSPORT_1"/>
    <property type="match status" value="1"/>
</dbReference>
<dbReference type="PATRIC" id="fig|1423734.3.peg.244"/>
<feature type="transmembrane region" description="Helical" evidence="7">
    <location>
        <begin position="231"/>
        <end position="250"/>
    </location>
</feature>
<dbReference type="STRING" id="1423734.FC83_GL000244"/>
<keyword evidence="4 7" id="KW-0812">Transmembrane</keyword>
<keyword evidence="3" id="KW-0813">Transport</keyword>
<evidence type="ECO:0000259" key="8">
    <source>
        <dbReference type="PROSITE" id="PS50850"/>
    </source>
</evidence>
<gene>
    <name evidence="9" type="ORF">FC83_GL000244</name>
</gene>
<dbReference type="EMBL" id="AZGA01000066">
    <property type="protein sequence ID" value="KRM32840.1"/>
    <property type="molecule type" value="Genomic_DNA"/>
</dbReference>
<feature type="transmembrane region" description="Helical" evidence="7">
    <location>
        <begin position="262"/>
        <end position="284"/>
    </location>
</feature>
<feature type="transmembrane region" description="Helical" evidence="7">
    <location>
        <begin position="20"/>
        <end position="41"/>
    </location>
</feature>
<dbReference type="GO" id="GO:0022857">
    <property type="term" value="F:transmembrane transporter activity"/>
    <property type="evidence" value="ECO:0007669"/>
    <property type="project" value="InterPro"/>
</dbReference>
<sequence length="377" mass="41337">MAIVILAQNMTALSRQWGTSAAGVSFVISSLGIGRLIVLYISGVLSDKYGRKPFVLLGILTYIPFFIGITFSHNMYVAYLFGILAGMANSFLDSGTYPALMELYPENPTTANILIKAFASIGELILPILVTMVEHFDWWFGVSFMVCTIIFAINFFFISRSTFPKLTTVPKPKKDTADEVVKEPLSSNQKVNAIVLTIYGYISMSTFYLVSQWLTKYGQAVLNMNTAHARYLVSIYSVGSIVGVLVSALLTGRLHMRSTNLMLISTFVSFMTLMAISFILTPVVLTVGSFLIGFSAAGGVMQIGLTIMSELFPHRKGLVTGIYYTAGSISSFTIPIITGYLFKISIHSIMVFDCVIAAIGFLLGIIIFFNTKKQAII</sequence>
<keyword evidence="5 7" id="KW-1133">Transmembrane helix</keyword>
<feature type="transmembrane region" description="Helical" evidence="7">
    <location>
        <begin position="191"/>
        <end position="211"/>
    </location>
</feature>